<name>A0A2G5UVM3_9PELO</name>
<evidence type="ECO:0000313" key="1">
    <source>
        <dbReference type="EMBL" id="PIC43543.1"/>
    </source>
</evidence>
<dbReference type="InterPro" id="IPR033228">
    <property type="entry name" value="SZT2"/>
</dbReference>
<comment type="caution">
    <text evidence="1">The sequence shown here is derived from an EMBL/GenBank/DDBJ whole genome shotgun (WGS) entry which is preliminary data.</text>
</comment>
<evidence type="ECO:0000313" key="2">
    <source>
        <dbReference type="Proteomes" id="UP000230233"/>
    </source>
</evidence>
<accession>A0A2G5UVM3</accession>
<reference evidence="2" key="1">
    <citation type="submission" date="2017-10" db="EMBL/GenBank/DDBJ databases">
        <title>Rapid genome shrinkage in a self-fertile nematode reveals novel sperm competition proteins.</title>
        <authorList>
            <person name="Yin D."/>
            <person name="Schwarz E.M."/>
            <person name="Thomas C.G."/>
            <person name="Felde R.L."/>
            <person name="Korf I.F."/>
            <person name="Cutter A.D."/>
            <person name="Schartner C.M."/>
            <person name="Ralston E.J."/>
            <person name="Meyer B.J."/>
            <person name="Haag E.S."/>
        </authorList>
    </citation>
    <scope>NUCLEOTIDE SEQUENCE [LARGE SCALE GENOMIC DNA]</scope>
    <source>
        <strain evidence="2">JU1422</strain>
    </source>
</reference>
<dbReference type="GO" id="GO:0005777">
    <property type="term" value="C:peroxisome"/>
    <property type="evidence" value="ECO:0007669"/>
    <property type="project" value="InterPro"/>
</dbReference>
<dbReference type="Proteomes" id="UP000230233">
    <property type="component" value="Chromosome II"/>
</dbReference>
<proteinExistence type="predicted"/>
<dbReference type="PANTHER" id="PTHR14918:SF3">
    <property type="entry name" value="KICSTOR COMPLEX PROTEIN SZT2"/>
    <property type="match status" value="1"/>
</dbReference>
<keyword evidence="2" id="KW-1185">Reference proteome</keyword>
<dbReference type="EMBL" id="PDUG01000002">
    <property type="protein sequence ID" value="PIC43543.1"/>
    <property type="molecule type" value="Genomic_DNA"/>
</dbReference>
<gene>
    <name evidence="1" type="primary">Cnig_chr_II.g4238</name>
    <name evidence="1" type="ORF">B9Z55_004238</name>
</gene>
<organism evidence="1 2">
    <name type="scientific">Caenorhabditis nigoni</name>
    <dbReference type="NCBI Taxonomy" id="1611254"/>
    <lineage>
        <taxon>Eukaryota</taxon>
        <taxon>Metazoa</taxon>
        <taxon>Ecdysozoa</taxon>
        <taxon>Nematoda</taxon>
        <taxon>Chromadorea</taxon>
        <taxon>Rhabditida</taxon>
        <taxon>Rhabditina</taxon>
        <taxon>Rhabditomorpha</taxon>
        <taxon>Rhabditoidea</taxon>
        <taxon>Rhabditidae</taxon>
        <taxon>Peloderinae</taxon>
        <taxon>Caenorhabditis</taxon>
    </lineage>
</organism>
<dbReference type="OrthoDB" id="43547at2759"/>
<protein>
    <submittedName>
        <fullName evidence="1">Uncharacterized protein</fullName>
    </submittedName>
</protein>
<dbReference type="PANTHER" id="PTHR14918">
    <property type="entry name" value="KICSTOR COMPLEX PROTEIN SZT2"/>
    <property type="match status" value="1"/>
</dbReference>
<dbReference type="AlphaFoldDB" id="A0A2G5UVM3"/>
<sequence length="255" mass="29497">MRFENLLPAVFVKNNTQVILTLRLAFRPLVFIDYIITSAWPVNKNVHQAVNVELVLEGPYNELKDLLTESNYLNPVRMNLIKSVIDGIIDADRLLLHIHSFDTKIAYFTIPPGVTKEYALFMQGDSSRQLLPQLCIVKPDGVKTRGFVNFWKKMLEVDDGNWQKWVHTQTERCLLNLIHVPFEMFTTERILSFDTRYPLNAVLYSVKVRSTFCLVENQTYVTLVYATEKSKKPAYFFIRKVICRGPVAIVKVFCG</sequence>